<gene>
    <name evidence="2" type="ORF">GSOID_T00003590001</name>
    <name evidence="3" type="ORF">GSOID_T00030642001</name>
</gene>
<accession>E4X7Q1</accession>
<dbReference type="InParanoid" id="E4X7Q1"/>
<dbReference type="EMBL" id="FN654339">
    <property type="protein sequence ID" value="CBY32225.1"/>
    <property type="molecule type" value="Genomic_DNA"/>
</dbReference>
<sequence>MALKTSWETAFQAAVLAFVGILLTIMIGAACGLLLTRDSSREEGEKVTAIREIFGVSKRNKKLDLADYAKQIPGVDASQINQAPTTV</sequence>
<keyword evidence="4" id="KW-1185">Reference proteome</keyword>
<evidence type="ECO:0000256" key="1">
    <source>
        <dbReference type="SAM" id="Phobius"/>
    </source>
</evidence>
<feature type="transmembrane region" description="Helical" evidence="1">
    <location>
        <begin position="12"/>
        <end position="36"/>
    </location>
</feature>
<organism evidence="2">
    <name type="scientific">Oikopleura dioica</name>
    <name type="common">Tunicate</name>
    <dbReference type="NCBI Taxonomy" id="34765"/>
    <lineage>
        <taxon>Eukaryota</taxon>
        <taxon>Metazoa</taxon>
        <taxon>Chordata</taxon>
        <taxon>Tunicata</taxon>
        <taxon>Appendicularia</taxon>
        <taxon>Copelata</taxon>
        <taxon>Oikopleuridae</taxon>
        <taxon>Oikopleura</taxon>
    </lineage>
</organism>
<reference evidence="2" key="1">
    <citation type="journal article" date="2010" name="Science">
        <title>Plasticity of animal genome architecture unmasked by rapid evolution of a pelagic tunicate.</title>
        <authorList>
            <person name="Denoeud F."/>
            <person name="Henriet S."/>
            <person name="Mungpakdee S."/>
            <person name="Aury J.M."/>
            <person name="Da Silva C."/>
            <person name="Brinkmann H."/>
            <person name="Mikhaleva J."/>
            <person name="Olsen L.C."/>
            <person name="Jubin C."/>
            <person name="Canestro C."/>
            <person name="Bouquet J.M."/>
            <person name="Danks G."/>
            <person name="Poulain J."/>
            <person name="Campsteijn C."/>
            <person name="Adamski M."/>
            <person name="Cross I."/>
            <person name="Yadetie F."/>
            <person name="Muffato M."/>
            <person name="Louis A."/>
            <person name="Butcher S."/>
            <person name="Tsagkogeorga G."/>
            <person name="Konrad A."/>
            <person name="Singh S."/>
            <person name="Jensen M.F."/>
            <person name="Cong E.H."/>
            <person name="Eikeseth-Otteraa H."/>
            <person name="Noel B."/>
            <person name="Anthouard V."/>
            <person name="Porcel B.M."/>
            <person name="Kachouri-Lafond R."/>
            <person name="Nishino A."/>
            <person name="Ugolini M."/>
            <person name="Chourrout P."/>
            <person name="Nishida H."/>
            <person name="Aasland R."/>
            <person name="Huzurbazar S."/>
            <person name="Westhof E."/>
            <person name="Delsuc F."/>
            <person name="Lehrach H."/>
            <person name="Reinhardt R."/>
            <person name="Weissenbach J."/>
            <person name="Roy S.W."/>
            <person name="Artiguenave F."/>
            <person name="Postlethwait J.H."/>
            <person name="Manak J.R."/>
            <person name="Thompson E.M."/>
            <person name="Jaillon O."/>
            <person name="Du Pasquier L."/>
            <person name="Boudinot P."/>
            <person name="Liberles D.A."/>
            <person name="Volff J.N."/>
            <person name="Philippe H."/>
            <person name="Lenhard B."/>
            <person name="Roest Crollius H."/>
            <person name="Wincker P."/>
            <person name="Chourrout D."/>
        </authorList>
    </citation>
    <scope>NUCLEOTIDE SEQUENCE [LARGE SCALE GENOMIC DNA]</scope>
</reference>
<keyword evidence="1" id="KW-0812">Transmembrane</keyword>
<keyword evidence="1" id="KW-0472">Membrane</keyword>
<name>E4X7Q1_OIKDI</name>
<evidence type="ECO:0000313" key="2">
    <source>
        <dbReference type="EMBL" id="CBY18724.1"/>
    </source>
</evidence>
<keyword evidence="1" id="KW-1133">Transmembrane helix</keyword>
<dbReference type="AlphaFoldDB" id="E4X7Q1"/>
<proteinExistence type="predicted"/>
<dbReference type="EMBL" id="FN653028">
    <property type="protein sequence ID" value="CBY18724.1"/>
    <property type="molecule type" value="Genomic_DNA"/>
</dbReference>
<dbReference type="PROSITE" id="PS51257">
    <property type="entry name" value="PROKAR_LIPOPROTEIN"/>
    <property type="match status" value="1"/>
</dbReference>
<evidence type="ECO:0000313" key="3">
    <source>
        <dbReference type="EMBL" id="CBY32225.1"/>
    </source>
</evidence>
<dbReference type="Proteomes" id="UP000011014">
    <property type="component" value="Unassembled WGS sequence"/>
</dbReference>
<dbReference type="Proteomes" id="UP000001307">
    <property type="component" value="Unassembled WGS sequence"/>
</dbReference>
<protein>
    <submittedName>
        <fullName evidence="2">Uncharacterized protein</fullName>
    </submittedName>
</protein>
<evidence type="ECO:0000313" key="4">
    <source>
        <dbReference type="Proteomes" id="UP000001307"/>
    </source>
</evidence>